<protein>
    <recommendedName>
        <fullName evidence="3">Pectinesterase inhibitor domain-containing protein</fullName>
    </recommendedName>
</protein>
<sequence length="88" mass="9094">MKSPRAEALRSCNRIYNAVLGTDILVANQAFVKGDYDLAGQGIHVVGIKADACENGFTGSGGGSPLLDMNKAIINLVAVTAGIAKTLF</sequence>
<organism evidence="1 2">
    <name type="scientific">Malus baccata</name>
    <name type="common">Siberian crab apple</name>
    <name type="synonym">Pyrus baccata</name>
    <dbReference type="NCBI Taxonomy" id="106549"/>
    <lineage>
        <taxon>Eukaryota</taxon>
        <taxon>Viridiplantae</taxon>
        <taxon>Streptophyta</taxon>
        <taxon>Embryophyta</taxon>
        <taxon>Tracheophyta</taxon>
        <taxon>Spermatophyta</taxon>
        <taxon>Magnoliopsida</taxon>
        <taxon>eudicotyledons</taxon>
        <taxon>Gunneridae</taxon>
        <taxon>Pentapetalae</taxon>
        <taxon>rosids</taxon>
        <taxon>fabids</taxon>
        <taxon>Rosales</taxon>
        <taxon>Rosaceae</taxon>
        <taxon>Amygdaloideae</taxon>
        <taxon>Maleae</taxon>
        <taxon>Malus</taxon>
    </lineage>
</organism>
<dbReference type="Gene3D" id="1.20.140.40">
    <property type="entry name" value="Invertase/pectin methylesterase inhibitor family protein"/>
    <property type="match status" value="1"/>
</dbReference>
<evidence type="ECO:0000313" key="2">
    <source>
        <dbReference type="Proteomes" id="UP000315295"/>
    </source>
</evidence>
<dbReference type="EMBL" id="VIEB01000160">
    <property type="protein sequence ID" value="TQE03220.1"/>
    <property type="molecule type" value="Genomic_DNA"/>
</dbReference>
<name>A0A540MXZ9_MALBA</name>
<comment type="caution">
    <text evidence="1">The sequence shown here is derived from an EMBL/GenBank/DDBJ whole genome shotgun (WGS) entry which is preliminary data.</text>
</comment>
<dbReference type="InterPro" id="IPR035513">
    <property type="entry name" value="Invertase/methylesterase_inhib"/>
</dbReference>
<evidence type="ECO:0008006" key="3">
    <source>
        <dbReference type="Google" id="ProtNLM"/>
    </source>
</evidence>
<dbReference type="Proteomes" id="UP000315295">
    <property type="component" value="Unassembled WGS sequence"/>
</dbReference>
<gene>
    <name evidence="1" type="ORF">C1H46_011223</name>
</gene>
<evidence type="ECO:0000313" key="1">
    <source>
        <dbReference type="EMBL" id="TQE03220.1"/>
    </source>
</evidence>
<accession>A0A540MXZ9</accession>
<dbReference type="SUPFAM" id="SSF101148">
    <property type="entry name" value="Plant invertase/pectin methylesterase inhibitor"/>
    <property type="match status" value="1"/>
</dbReference>
<proteinExistence type="predicted"/>
<reference evidence="1 2" key="1">
    <citation type="journal article" date="2019" name="G3 (Bethesda)">
        <title>Sequencing of a Wild Apple (Malus baccata) Genome Unravels the Differences Between Cultivated and Wild Apple Species Regarding Disease Resistance and Cold Tolerance.</title>
        <authorList>
            <person name="Chen X."/>
        </authorList>
    </citation>
    <scope>NUCLEOTIDE SEQUENCE [LARGE SCALE GENOMIC DNA]</scope>
    <source>
        <strain evidence="2">cv. Shandingzi</strain>
        <tissue evidence="1">Leaves</tissue>
    </source>
</reference>
<dbReference type="AlphaFoldDB" id="A0A540MXZ9"/>
<keyword evidence="2" id="KW-1185">Reference proteome</keyword>